<dbReference type="PANTHER" id="PTHR48069:SF3">
    <property type="entry name" value="DIHYDROFOLATE REDUCTASE"/>
    <property type="match status" value="1"/>
</dbReference>
<dbReference type="PRINTS" id="PR00070">
    <property type="entry name" value="DHFR"/>
</dbReference>
<dbReference type="CDD" id="cd00209">
    <property type="entry name" value="DHFR"/>
    <property type="match status" value="1"/>
</dbReference>
<dbReference type="InterPro" id="IPR017925">
    <property type="entry name" value="DHFR_CS"/>
</dbReference>
<dbReference type="InterPro" id="IPR001796">
    <property type="entry name" value="DHFR_dom"/>
</dbReference>
<dbReference type="Gene3D" id="3.40.430.10">
    <property type="entry name" value="Dihydrofolate Reductase, subunit A"/>
    <property type="match status" value="1"/>
</dbReference>
<dbReference type="InterPro" id="IPR024072">
    <property type="entry name" value="DHFR-like_dom_sf"/>
</dbReference>
<dbReference type="RefSeq" id="WP_341534131.1">
    <property type="nucleotide sequence ID" value="NZ_JACHNZ010000007.1"/>
</dbReference>
<evidence type="ECO:0000313" key="11">
    <source>
        <dbReference type="EMBL" id="MBB4631296.1"/>
    </source>
</evidence>
<protein>
    <recommendedName>
        <fullName evidence="3 8">Dihydrofolate reductase</fullName>
        <ecNumber evidence="3 8">1.5.1.3</ecNumber>
    </recommendedName>
</protein>
<sequence length="171" mass="18971">MIPTYRPDIVLVVARADNRVIGKDGAMPWHLSEDLKRFKRITVGKPVIMGRKTFESIGKPLPGRHNIVLTRQTGWQPEGVTVVPNLAEAIAAAGLDPRSRADTIMVVGGAEIYAQALPVATRIELTEIHAAPEGDTYFPELDPARWRETFREVHPAGETHPAYDFVTLERV</sequence>
<dbReference type="PIRSF" id="PIRSF000194">
    <property type="entry name" value="DHFR"/>
    <property type="match status" value="1"/>
</dbReference>
<dbReference type="Proteomes" id="UP000566324">
    <property type="component" value="Unassembled WGS sequence"/>
</dbReference>
<comment type="function">
    <text evidence="7 8">Key enzyme in folate metabolism. Catalyzes an essential reaction for de novo glycine and purine synthesis, and for DNA precursor synthesis.</text>
</comment>
<evidence type="ECO:0000256" key="3">
    <source>
        <dbReference type="ARBA" id="ARBA00012856"/>
    </source>
</evidence>
<keyword evidence="12" id="KW-1185">Reference proteome</keyword>
<proteinExistence type="inferred from homology"/>
<evidence type="ECO:0000256" key="8">
    <source>
        <dbReference type="PIRNR" id="PIRNR000194"/>
    </source>
</evidence>
<dbReference type="GO" id="GO:0005829">
    <property type="term" value="C:cytosol"/>
    <property type="evidence" value="ECO:0007669"/>
    <property type="project" value="TreeGrafter"/>
</dbReference>
<evidence type="ECO:0000259" key="10">
    <source>
        <dbReference type="PROSITE" id="PS51330"/>
    </source>
</evidence>
<dbReference type="UniPathway" id="UPA00077">
    <property type="reaction ID" value="UER00158"/>
</dbReference>
<dbReference type="Pfam" id="PF00186">
    <property type="entry name" value="DHFR_1"/>
    <property type="match status" value="1"/>
</dbReference>
<evidence type="ECO:0000256" key="7">
    <source>
        <dbReference type="ARBA" id="ARBA00025067"/>
    </source>
</evidence>
<keyword evidence="4 8" id="KW-0554">One-carbon metabolism</keyword>
<comment type="caution">
    <text evidence="11">The sequence shown here is derived from an EMBL/GenBank/DDBJ whole genome shotgun (WGS) entry which is preliminary data.</text>
</comment>
<reference evidence="11 12" key="1">
    <citation type="submission" date="2020-08" db="EMBL/GenBank/DDBJ databases">
        <title>Genomic Encyclopedia of Type Strains, Phase IV (KMG-IV): sequencing the most valuable type-strain genomes for metagenomic binning, comparative biology and taxonomic classification.</title>
        <authorList>
            <person name="Goeker M."/>
        </authorList>
    </citation>
    <scope>NUCLEOTIDE SEQUENCE [LARGE SCALE GENOMIC DNA]</scope>
    <source>
        <strain evidence="11 12">DSM 17328</strain>
    </source>
</reference>
<dbReference type="AlphaFoldDB" id="A0A7W7F5H7"/>
<keyword evidence="5 8" id="KW-0521">NADP</keyword>
<dbReference type="EMBL" id="JACHNZ010000007">
    <property type="protein sequence ID" value="MBB4631296.1"/>
    <property type="molecule type" value="Genomic_DNA"/>
</dbReference>
<comment type="catalytic activity">
    <reaction evidence="8">
        <text>(6S)-5,6,7,8-tetrahydrofolate + NADP(+) = 7,8-dihydrofolate + NADPH + H(+)</text>
        <dbReference type="Rhea" id="RHEA:15009"/>
        <dbReference type="ChEBI" id="CHEBI:15378"/>
        <dbReference type="ChEBI" id="CHEBI:57451"/>
        <dbReference type="ChEBI" id="CHEBI:57453"/>
        <dbReference type="ChEBI" id="CHEBI:57783"/>
        <dbReference type="ChEBI" id="CHEBI:58349"/>
        <dbReference type="EC" id="1.5.1.3"/>
    </reaction>
</comment>
<evidence type="ECO:0000256" key="9">
    <source>
        <dbReference type="RuleBase" id="RU004474"/>
    </source>
</evidence>
<dbReference type="GO" id="GO:0004146">
    <property type="term" value="F:dihydrofolate reductase activity"/>
    <property type="evidence" value="ECO:0007669"/>
    <property type="project" value="UniProtKB-EC"/>
</dbReference>
<evidence type="ECO:0000256" key="5">
    <source>
        <dbReference type="ARBA" id="ARBA00022857"/>
    </source>
</evidence>
<gene>
    <name evidence="11" type="ORF">GGQ98_000903</name>
</gene>
<name>A0A7W7F5H7_9SPHN</name>
<dbReference type="GO" id="GO:0046452">
    <property type="term" value="P:dihydrofolate metabolic process"/>
    <property type="evidence" value="ECO:0007669"/>
    <property type="project" value="TreeGrafter"/>
</dbReference>
<dbReference type="SUPFAM" id="SSF53597">
    <property type="entry name" value="Dihydrofolate reductase-like"/>
    <property type="match status" value="1"/>
</dbReference>
<dbReference type="PROSITE" id="PS51330">
    <property type="entry name" value="DHFR_2"/>
    <property type="match status" value="1"/>
</dbReference>
<dbReference type="EC" id="1.5.1.3" evidence="3 8"/>
<organism evidence="11 12">
    <name type="scientific">Sphingosinicella soli</name>
    <dbReference type="NCBI Taxonomy" id="333708"/>
    <lineage>
        <taxon>Bacteria</taxon>
        <taxon>Pseudomonadati</taxon>
        <taxon>Pseudomonadota</taxon>
        <taxon>Alphaproteobacteria</taxon>
        <taxon>Sphingomonadales</taxon>
        <taxon>Sphingosinicellaceae</taxon>
        <taxon>Sphingosinicella</taxon>
    </lineage>
</organism>
<dbReference type="GO" id="GO:0046655">
    <property type="term" value="P:folic acid metabolic process"/>
    <property type="evidence" value="ECO:0007669"/>
    <property type="project" value="TreeGrafter"/>
</dbReference>
<comment type="similarity">
    <text evidence="2 8 9">Belongs to the dihydrofolate reductase family.</text>
</comment>
<evidence type="ECO:0000256" key="4">
    <source>
        <dbReference type="ARBA" id="ARBA00022563"/>
    </source>
</evidence>
<keyword evidence="6 8" id="KW-0560">Oxidoreductase</keyword>
<accession>A0A7W7F5H7</accession>
<comment type="pathway">
    <text evidence="1 8">Cofactor biosynthesis; tetrahydrofolate biosynthesis; 5,6,7,8-tetrahydrofolate from 7,8-dihydrofolate: step 1/1.</text>
</comment>
<evidence type="ECO:0000313" key="12">
    <source>
        <dbReference type="Proteomes" id="UP000566324"/>
    </source>
</evidence>
<dbReference type="GO" id="GO:0006730">
    <property type="term" value="P:one-carbon metabolic process"/>
    <property type="evidence" value="ECO:0007669"/>
    <property type="project" value="UniProtKB-KW"/>
</dbReference>
<dbReference type="PROSITE" id="PS00075">
    <property type="entry name" value="DHFR_1"/>
    <property type="match status" value="1"/>
</dbReference>
<evidence type="ECO:0000256" key="1">
    <source>
        <dbReference type="ARBA" id="ARBA00004903"/>
    </source>
</evidence>
<dbReference type="GO" id="GO:0046654">
    <property type="term" value="P:tetrahydrofolate biosynthetic process"/>
    <property type="evidence" value="ECO:0007669"/>
    <property type="project" value="UniProtKB-UniPathway"/>
</dbReference>
<dbReference type="InterPro" id="IPR012259">
    <property type="entry name" value="DHFR"/>
</dbReference>
<dbReference type="PANTHER" id="PTHR48069">
    <property type="entry name" value="DIHYDROFOLATE REDUCTASE"/>
    <property type="match status" value="1"/>
</dbReference>
<feature type="domain" description="DHFR" evidence="10">
    <location>
        <begin position="8"/>
        <end position="170"/>
    </location>
</feature>
<dbReference type="FunFam" id="3.40.430.10:FF:000001">
    <property type="entry name" value="Dihydrofolate reductase"/>
    <property type="match status" value="1"/>
</dbReference>
<evidence type="ECO:0000256" key="2">
    <source>
        <dbReference type="ARBA" id="ARBA00009539"/>
    </source>
</evidence>
<evidence type="ECO:0000256" key="6">
    <source>
        <dbReference type="ARBA" id="ARBA00023002"/>
    </source>
</evidence>
<dbReference type="GO" id="GO:0070401">
    <property type="term" value="F:NADP+ binding"/>
    <property type="evidence" value="ECO:0007669"/>
    <property type="project" value="UniProtKB-ARBA"/>
</dbReference>